<feature type="transmembrane region" description="Helical" evidence="7">
    <location>
        <begin position="127"/>
        <end position="150"/>
    </location>
</feature>
<reference evidence="8" key="1">
    <citation type="journal article" date="2022" name="Toxins">
        <title>Genomic Analysis of Sphingopyxis sp. USTB-05 for Biodegrading Cyanobacterial Hepatotoxins.</title>
        <authorList>
            <person name="Liu C."/>
            <person name="Xu Q."/>
            <person name="Zhao Z."/>
            <person name="Zhang H."/>
            <person name="Liu X."/>
            <person name="Yin C."/>
            <person name="Liu Y."/>
            <person name="Yan H."/>
        </authorList>
    </citation>
    <scope>NUCLEOTIDE SEQUENCE</scope>
    <source>
        <strain evidence="8">NBD5</strain>
    </source>
</reference>
<dbReference type="PANTHER" id="PTHR36838">
    <property type="entry name" value="AUXIN EFFLUX CARRIER FAMILY PROTEIN"/>
    <property type="match status" value="1"/>
</dbReference>
<dbReference type="InterPro" id="IPR004776">
    <property type="entry name" value="Mem_transp_PIN-like"/>
</dbReference>
<dbReference type="EMBL" id="CP084930">
    <property type="protein sequence ID" value="USI71553.1"/>
    <property type="molecule type" value="Genomic_DNA"/>
</dbReference>
<accession>A0ABY4X3V1</accession>
<evidence type="ECO:0000256" key="4">
    <source>
        <dbReference type="ARBA" id="ARBA00022692"/>
    </source>
</evidence>
<evidence type="ECO:0000256" key="7">
    <source>
        <dbReference type="SAM" id="Phobius"/>
    </source>
</evidence>
<feature type="transmembrane region" description="Helical" evidence="7">
    <location>
        <begin position="157"/>
        <end position="179"/>
    </location>
</feature>
<keyword evidence="4 7" id="KW-0812">Transmembrane</keyword>
<evidence type="ECO:0000313" key="8">
    <source>
        <dbReference type="EMBL" id="USI71553.1"/>
    </source>
</evidence>
<comment type="subcellular location">
    <subcellularLocation>
        <location evidence="1">Membrane</location>
        <topology evidence="1">Multi-pass membrane protein</topology>
    </subcellularLocation>
</comment>
<feature type="transmembrane region" description="Helical" evidence="7">
    <location>
        <begin position="64"/>
        <end position="84"/>
    </location>
</feature>
<feature type="transmembrane region" description="Helical" evidence="7">
    <location>
        <begin position="191"/>
        <end position="214"/>
    </location>
</feature>
<organism evidence="8 9">
    <name type="scientific">Sphingomonas morindae</name>
    <dbReference type="NCBI Taxonomy" id="1541170"/>
    <lineage>
        <taxon>Bacteria</taxon>
        <taxon>Pseudomonadati</taxon>
        <taxon>Pseudomonadota</taxon>
        <taxon>Alphaproteobacteria</taxon>
        <taxon>Sphingomonadales</taxon>
        <taxon>Sphingomonadaceae</taxon>
        <taxon>Sphingomonas</taxon>
    </lineage>
</organism>
<evidence type="ECO:0000256" key="5">
    <source>
        <dbReference type="ARBA" id="ARBA00022989"/>
    </source>
</evidence>
<evidence type="ECO:0000256" key="2">
    <source>
        <dbReference type="ARBA" id="ARBA00022448"/>
    </source>
</evidence>
<name>A0ABY4X3V1_9SPHN</name>
<dbReference type="Pfam" id="PF03547">
    <property type="entry name" value="Mem_trans"/>
    <property type="match status" value="1"/>
</dbReference>
<keyword evidence="5 7" id="KW-1133">Transmembrane helix</keyword>
<dbReference type="RefSeq" id="WP_252165366.1">
    <property type="nucleotide sequence ID" value="NZ_CP084930.1"/>
</dbReference>
<gene>
    <name evidence="8" type="ORF">LHA26_09395</name>
</gene>
<feature type="transmembrane region" description="Helical" evidence="7">
    <location>
        <begin position="285"/>
        <end position="306"/>
    </location>
</feature>
<evidence type="ECO:0000256" key="6">
    <source>
        <dbReference type="ARBA" id="ARBA00023136"/>
    </source>
</evidence>
<feature type="transmembrane region" description="Helical" evidence="7">
    <location>
        <begin position="252"/>
        <end position="273"/>
    </location>
</feature>
<protein>
    <submittedName>
        <fullName evidence="8">AEC family transporter</fullName>
    </submittedName>
</protein>
<feature type="transmembrane region" description="Helical" evidence="7">
    <location>
        <begin position="104"/>
        <end position="121"/>
    </location>
</feature>
<evidence type="ECO:0000313" key="9">
    <source>
        <dbReference type="Proteomes" id="UP001056937"/>
    </source>
</evidence>
<dbReference type="PANTHER" id="PTHR36838:SF3">
    <property type="entry name" value="TRANSPORTER AUXIN EFFLUX CARRIER EC FAMILY"/>
    <property type="match status" value="1"/>
</dbReference>
<keyword evidence="2" id="KW-0813">Transport</keyword>
<feature type="transmembrane region" description="Helical" evidence="7">
    <location>
        <begin position="221"/>
        <end position="246"/>
    </location>
</feature>
<dbReference type="Proteomes" id="UP001056937">
    <property type="component" value="Chromosome 1"/>
</dbReference>
<evidence type="ECO:0000256" key="3">
    <source>
        <dbReference type="ARBA" id="ARBA00022475"/>
    </source>
</evidence>
<sequence length="308" mass="31466">MSDFLLLCLPIFGMVAVGWMATAAGVTPPSALDVLGGFSFRFALPALVLHLIAREPLAALFEPAFFIGYLASGCLVFALTFAVFRKARRVGAARASARATTASVGNLGFLGPPIVVAFLGTRGTGPLAMAIVSEVMIVMSIGAVLIAGAGDRRLGTLLARSTIGNPVIVSILLGTGMAAARLPLPKALDDFLALLGASAAPTALFAVGGTLAVLRIDRTLVWVAVVIAGVKLALYPATVWCVLALGLGMDPFWSSAGALMAALPSAGSNFVLAQRYTDDADQTSAGIVLSTMIGIVTVPLVASLVLGR</sequence>
<proteinExistence type="predicted"/>
<keyword evidence="3" id="KW-1003">Cell membrane</keyword>
<keyword evidence="9" id="KW-1185">Reference proteome</keyword>
<keyword evidence="6 7" id="KW-0472">Membrane</keyword>
<evidence type="ECO:0000256" key="1">
    <source>
        <dbReference type="ARBA" id="ARBA00004141"/>
    </source>
</evidence>